<feature type="transmembrane region" description="Helical" evidence="7">
    <location>
        <begin position="1382"/>
        <end position="1401"/>
    </location>
</feature>
<feature type="transmembrane region" description="Helical" evidence="7">
    <location>
        <begin position="252"/>
        <end position="275"/>
    </location>
</feature>
<feature type="transmembrane region" description="Helical" evidence="7">
    <location>
        <begin position="1622"/>
        <end position="1644"/>
    </location>
</feature>
<keyword evidence="3" id="KW-0106">Calcium</keyword>
<evidence type="ECO:0000256" key="4">
    <source>
        <dbReference type="ARBA" id="ARBA00022989"/>
    </source>
</evidence>
<evidence type="ECO:0000256" key="2">
    <source>
        <dbReference type="ARBA" id="ARBA00022692"/>
    </source>
</evidence>
<feature type="transmembrane region" description="Helical" evidence="7">
    <location>
        <begin position="221"/>
        <end position="240"/>
    </location>
</feature>
<feature type="domain" description="EF-hand" evidence="8">
    <location>
        <begin position="540"/>
        <end position="575"/>
    </location>
</feature>
<feature type="transmembrane region" description="Helical" evidence="7">
    <location>
        <begin position="414"/>
        <end position="436"/>
    </location>
</feature>
<comment type="subcellular location">
    <subcellularLocation>
        <location evidence="1">Membrane</location>
        <topology evidence="1">Multi-pass membrane protein</topology>
    </subcellularLocation>
</comment>
<evidence type="ECO:0000313" key="9">
    <source>
        <dbReference type="EMBL" id="CAK9102475.1"/>
    </source>
</evidence>
<evidence type="ECO:0000313" key="10">
    <source>
        <dbReference type="Proteomes" id="UP001642464"/>
    </source>
</evidence>
<comment type="caution">
    <text evidence="9">The sequence shown here is derived from an EMBL/GenBank/DDBJ whole genome shotgun (WGS) entry which is preliminary data.</text>
</comment>
<feature type="region of interest" description="Disordered" evidence="6">
    <location>
        <begin position="56"/>
        <end position="75"/>
    </location>
</feature>
<evidence type="ECO:0000256" key="5">
    <source>
        <dbReference type="ARBA" id="ARBA00023136"/>
    </source>
</evidence>
<dbReference type="InterPro" id="IPR011992">
    <property type="entry name" value="EF-hand-dom_pair"/>
</dbReference>
<keyword evidence="10" id="KW-1185">Reference proteome</keyword>
<feature type="compositionally biased region" description="Basic and acidic residues" evidence="6">
    <location>
        <begin position="145"/>
        <end position="163"/>
    </location>
</feature>
<feature type="region of interest" description="Disordered" evidence="6">
    <location>
        <begin position="683"/>
        <end position="707"/>
    </location>
</feature>
<keyword evidence="4 7" id="KW-1133">Transmembrane helix</keyword>
<dbReference type="InterPro" id="IPR005821">
    <property type="entry name" value="Ion_trans_dom"/>
</dbReference>
<feature type="transmembrane region" description="Helical" evidence="7">
    <location>
        <begin position="1421"/>
        <end position="1443"/>
    </location>
</feature>
<dbReference type="Gene3D" id="1.10.238.10">
    <property type="entry name" value="EF-hand"/>
    <property type="match status" value="3"/>
</dbReference>
<dbReference type="Proteomes" id="UP001642464">
    <property type="component" value="Unassembled WGS sequence"/>
</dbReference>
<dbReference type="PANTHER" id="PTHR10037:SF62">
    <property type="entry name" value="SODIUM CHANNEL PROTEIN 60E"/>
    <property type="match status" value="1"/>
</dbReference>
<evidence type="ECO:0000256" key="1">
    <source>
        <dbReference type="ARBA" id="ARBA00004141"/>
    </source>
</evidence>
<protein>
    <submittedName>
        <fullName evidence="9">Cation channel sperm-associated protein 1 (CatSper1)</fullName>
    </submittedName>
</protein>
<feature type="transmembrane region" description="Helical" evidence="7">
    <location>
        <begin position="1044"/>
        <end position="1066"/>
    </location>
</feature>
<dbReference type="Gene3D" id="1.20.120.350">
    <property type="entry name" value="Voltage-gated potassium channels. Chain C"/>
    <property type="match status" value="3"/>
</dbReference>
<feature type="region of interest" description="Disordered" evidence="6">
    <location>
        <begin position="110"/>
        <end position="166"/>
    </location>
</feature>
<dbReference type="Gene3D" id="1.10.287.70">
    <property type="match status" value="3"/>
</dbReference>
<feature type="compositionally biased region" description="Pro residues" evidence="6">
    <location>
        <begin position="692"/>
        <end position="702"/>
    </location>
</feature>
<evidence type="ECO:0000259" key="8">
    <source>
        <dbReference type="PROSITE" id="PS50222"/>
    </source>
</evidence>
<dbReference type="PANTHER" id="PTHR10037">
    <property type="entry name" value="VOLTAGE-GATED CATION CHANNEL CALCIUM AND SODIUM"/>
    <property type="match status" value="1"/>
</dbReference>
<dbReference type="Pfam" id="PF13499">
    <property type="entry name" value="EF-hand_7"/>
    <property type="match status" value="1"/>
</dbReference>
<dbReference type="SUPFAM" id="SSF47473">
    <property type="entry name" value="EF-hand"/>
    <property type="match status" value="2"/>
</dbReference>
<dbReference type="Pfam" id="PF00520">
    <property type="entry name" value="Ion_trans"/>
    <property type="match status" value="3"/>
</dbReference>
<evidence type="ECO:0000256" key="3">
    <source>
        <dbReference type="ARBA" id="ARBA00022837"/>
    </source>
</evidence>
<feature type="transmembrane region" description="Helical" evidence="7">
    <location>
        <begin position="448"/>
        <end position="473"/>
    </location>
</feature>
<dbReference type="PROSITE" id="PS00018">
    <property type="entry name" value="EF_HAND_1"/>
    <property type="match status" value="3"/>
</dbReference>
<sequence length="1798" mass="201464">MGGLEMDFEQQLSGEVLELQRYLEMRSSAGFDFQDHILQDLQKKLREVHDQQRMNEPLGGLPLVRPLNRTTTNTMGSLDTMEQLDFSFTLGGEGREGREGREKEMALPARTGVFTPEGSEREDYSPASSVSGAHRVSRVSLTDTDLQRRSRAERQSQRLERMRRGSSRVSFVRAQMIPQHLKAQEAASRLTYARTGVRHTIMTQPVTWRGKLRRVVYSNHFNNVIMALIVGNAALLGIEIDVSARVGQDDIPVWFGALNTVAVCVFVCESILKLVAVGCHEFWRGEDCVWNIFDFVIVSISVAETLVDYMAATISAADGSNSFRVMRALRLARTLRGVRIIRVFRYFSALRGLILSIFSTLGSLLWTLLLLLIVFYVFSCIFTQLVTDYCRFETIEKESDPNAVPVCPPLLQEYWSSILNSMMTLFFSITGGVNWYDVYVPLRDVSQLAIGLMNLYIVIGFFTILNVVTGVFVNTAIESASADKDIATLKQMHKRVAQMESLRQIFYEIDESNANQVSIDELEEALSENKLGTFMESLGISTDDVWSLFVLIDADDNGIVDLEEFVNGCMQLHGPAKSLQVAKMSYENKLTRQAIKLLSENIKEVKAMIGLALKYRLVSGRFDPTLVAAAVETACGAAMECDEGLQLEKVDLSGELGTLKLYLDMQFEKQSALIGMVLAQGRGTSTSLQSPPSSPSPAPNPSSPLNFKLREQLSGVSSGQMGSEDGNRLHLQLPQTQTRELEDQLHMKQGELMRSSSRLRNSSRTSFVRNAQLDRHMKAQAQALRIATARANTMRATKQVEMTKTSCRHFAERVVTSTIFVNIIMAVILFNSILLGVEIDASSKLGQEDIPSWFAVVNACVVALFLGEMLLKIYGLGCGRFWKGEEAVWNIFDFSIVSFSVAETALDWWVQTMDTSADGGNSFRVVKTLRLALRALILSIFSTMGSLLWTLLLLLILFYTFSCMFTQLVTDHCRYTTIANTINTTSNTTTPNAIPKCPEELHHFSNVMDGMLTLFMSITGGIDWQIAYEPLREVSWVAQSLMNLYIVIGFFTILNVVTGVFVNTAIESASADKDIATLKQMHKRLENITSLQEAFHEMDQGESNEVSIDELQALATNKLGPFMESLGIDTEDIWGLFLLIDADHNGAVDIDEFVHGCMQLRGPAKSLQVAKMSYENKLTRQAIQSISERLQRIDFALRQKPERAGDRAARLQLERIDLSGELGTLKLQLVRTRYLDMQFEKQSALIGLLLAQGRSTSITSPSLLSPTSAKPFAFKLREQVSTFSSGQVDSEGAESHMQLPLPQTHTRDLEEQLHMKQGELMRSSSGLRDSSRTSFVRHAQLDRHLKAQAQATRIAHARANTLRVTKQVELEKTSLRDFAERVVTSTVFVNIIMAVILFNSILLGVEIDVSSRLGQEDIPGWFAVVNACIVAVFLGETLLKIYGLGCGRFWKGEEAVWNIFDFFIVSFSVVETALDWWVQTMATSADGSNSFRVVKTLRLARTLRGVRIIRLFRYFSALRGLILSIFSTMGSLLWTLLLLLILFYTFSCMFTQLVTDHCRYTTIANTTSNTTNHNAIPECPEELHYFSNVMDGMVTLFMSITGGINWEDAYDPLREVSWVAQWLMNLYIVIGFFTILNVVTGVFVNTAIESASADKDIATLKQMHKRLENIASLREVFHEMDQAETNEISIDELEEALSENKLGPFMESLGIDTEDIWGLFLLIDADHNGVVDIDEFVNGCMQLRGPAKSLQVAKMSYENKLTRQAIKTISERLGEIQQLLRLDASVTRPSRRVVQTAL</sequence>
<dbReference type="SUPFAM" id="SSF81324">
    <property type="entry name" value="Voltage-gated potassium channels"/>
    <property type="match status" value="3"/>
</dbReference>
<name>A0ABP0RSP5_9DINO</name>
<feature type="transmembrane region" description="Helical" evidence="7">
    <location>
        <begin position="853"/>
        <end position="875"/>
    </location>
</feature>
<accession>A0ABP0RSP5</accession>
<keyword evidence="5 7" id="KW-0472">Membrane</keyword>
<feature type="transmembrane region" description="Helical" evidence="7">
    <location>
        <begin position="931"/>
        <end position="959"/>
    </location>
</feature>
<proteinExistence type="predicted"/>
<feature type="domain" description="EF-hand" evidence="8">
    <location>
        <begin position="1086"/>
        <end position="1121"/>
    </location>
</feature>
<evidence type="ECO:0000256" key="7">
    <source>
        <dbReference type="SAM" id="Phobius"/>
    </source>
</evidence>
<evidence type="ECO:0000256" key="6">
    <source>
        <dbReference type="SAM" id="MobiDB-lite"/>
    </source>
</evidence>
<feature type="transmembrane region" description="Helical" evidence="7">
    <location>
        <begin position="1455"/>
        <end position="1478"/>
    </location>
</feature>
<dbReference type="EMBL" id="CAXAMM010042017">
    <property type="protein sequence ID" value="CAK9102475.1"/>
    <property type="molecule type" value="Genomic_DNA"/>
</dbReference>
<dbReference type="InterPro" id="IPR018247">
    <property type="entry name" value="EF_Hand_1_Ca_BS"/>
</dbReference>
<reference evidence="9 10" key="1">
    <citation type="submission" date="2024-02" db="EMBL/GenBank/DDBJ databases">
        <authorList>
            <person name="Chen Y."/>
            <person name="Shah S."/>
            <person name="Dougan E. K."/>
            <person name="Thang M."/>
            <person name="Chan C."/>
        </authorList>
    </citation>
    <scope>NUCLEOTIDE SEQUENCE [LARGE SCALE GENOMIC DNA]</scope>
</reference>
<feature type="transmembrane region" description="Helical" evidence="7">
    <location>
        <begin position="819"/>
        <end position="841"/>
    </location>
</feature>
<dbReference type="InterPro" id="IPR027359">
    <property type="entry name" value="Volt_channel_dom_sf"/>
</dbReference>
<dbReference type="InterPro" id="IPR002048">
    <property type="entry name" value="EF_hand_dom"/>
</dbReference>
<feature type="domain" description="EF-hand" evidence="8">
    <location>
        <begin position="1668"/>
        <end position="1703"/>
    </location>
</feature>
<dbReference type="PROSITE" id="PS50222">
    <property type="entry name" value="EF_HAND_2"/>
    <property type="match status" value="6"/>
</dbReference>
<feature type="domain" description="EF-hand" evidence="8">
    <location>
        <begin position="1711"/>
        <end position="1746"/>
    </location>
</feature>
<dbReference type="SMART" id="SM00054">
    <property type="entry name" value="EFh"/>
    <property type="match status" value="6"/>
</dbReference>
<dbReference type="InterPro" id="IPR043203">
    <property type="entry name" value="VGCC_Ca_Na"/>
</dbReference>
<feature type="domain" description="EF-hand" evidence="8">
    <location>
        <begin position="497"/>
        <end position="532"/>
    </location>
</feature>
<feature type="transmembrane region" description="Helical" evidence="7">
    <location>
        <begin position="1521"/>
        <end position="1544"/>
    </location>
</feature>
<feature type="transmembrane region" description="Helical" evidence="7">
    <location>
        <begin position="352"/>
        <end position="378"/>
    </location>
</feature>
<gene>
    <name evidence="9" type="ORF">SCF082_LOCUS47889</name>
</gene>
<keyword evidence="2 7" id="KW-0812">Transmembrane</keyword>
<feature type="domain" description="EF-hand" evidence="8">
    <location>
        <begin position="1128"/>
        <end position="1163"/>
    </location>
</feature>
<organism evidence="9 10">
    <name type="scientific">Durusdinium trenchii</name>
    <dbReference type="NCBI Taxonomy" id="1381693"/>
    <lineage>
        <taxon>Eukaryota</taxon>
        <taxon>Sar</taxon>
        <taxon>Alveolata</taxon>
        <taxon>Dinophyceae</taxon>
        <taxon>Suessiales</taxon>
        <taxon>Symbiodiniaceae</taxon>
        <taxon>Durusdinium</taxon>
    </lineage>
</organism>